<feature type="coiled-coil region" evidence="2">
    <location>
        <begin position="111"/>
        <end position="138"/>
    </location>
</feature>
<evidence type="ECO:0000256" key="1">
    <source>
        <dbReference type="ARBA" id="ARBA00007549"/>
    </source>
</evidence>
<evidence type="ECO:0000313" key="5">
    <source>
        <dbReference type="Proteomes" id="UP000694389"/>
    </source>
</evidence>
<evidence type="ECO:0000313" key="4">
    <source>
        <dbReference type="Ensembl" id="ENSDLAP00005021050.1"/>
    </source>
</evidence>
<dbReference type="Ensembl" id="ENSDLAT00005022547.2">
    <property type="protein sequence ID" value="ENSDLAP00005021050.1"/>
    <property type="gene ID" value="ENSDLAG00005009744.2"/>
</dbReference>
<dbReference type="InterPro" id="IPR059029">
    <property type="entry name" value="FAM13A_dom"/>
</dbReference>
<protein>
    <recommendedName>
        <fullName evidence="3">FAM13A-like domain-containing protein</fullName>
    </recommendedName>
</protein>
<dbReference type="Pfam" id="PF26116">
    <property type="entry name" value="FAM13A"/>
    <property type="match status" value="1"/>
</dbReference>
<reference evidence="4" key="2">
    <citation type="submission" date="2025-09" db="UniProtKB">
        <authorList>
            <consortium name="Ensembl"/>
        </authorList>
    </citation>
    <scope>IDENTIFICATION</scope>
</reference>
<comment type="similarity">
    <text evidence="1">Belongs to the FAM13 family.</text>
</comment>
<proteinExistence type="inferred from homology"/>
<keyword evidence="2" id="KW-0175">Coiled coil</keyword>
<dbReference type="GeneTree" id="ENSGT00950000183033"/>
<feature type="domain" description="FAM13A-like" evidence="3">
    <location>
        <begin position="68"/>
        <end position="135"/>
    </location>
</feature>
<organism evidence="4 5">
    <name type="scientific">Dicentrarchus labrax</name>
    <name type="common">European seabass</name>
    <name type="synonym">Morone labrax</name>
    <dbReference type="NCBI Taxonomy" id="13489"/>
    <lineage>
        <taxon>Eukaryota</taxon>
        <taxon>Metazoa</taxon>
        <taxon>Chordata</taxon>
        <taxon>Craniata</taxon>
        <taxon>Vertebrata</taxon>
        <taxon>Euteleostomi</taxon>
        <taxon>Actinopterygii</taxon>
        <taxon>Neopterygii</taxon>
        <taxon>Teleostei</taxon>
        <taxon>Neoteleostei</taxon>
        <taxon>Acanthomorphata</taxon>
        <taxon>Eupercaria</taxon>
        <taxon>Moronidae</taxon>
        <taxon>Dicentrarchus</taxon>
    </lineage>
</organism>
<dbReference type="AlphaFoldDB" id="A0A8C4ET49"/>
<accession>A0A8C4ET49</accession>
<dbReference type="PANTHER" id="PTHR15904">
    <property type="entry name" value="FAM13"/>
    <property type="match status" value="1"/>
</dbReference>
<evidence type="ECO:0000259" key="3">
    <source>
        <dbReference type="Pfam" id="PF26116"/>
    </source>
</evidence>
<name>A0A8C4ET49_DICLA</name>
<evidence type="ECO:0000256" key="2">
    <source>
        <dbReference type="SAM" id="Coils"/>
    </source>
</evidence>
<dbReference type="InterPro" id="IPR039102">
    <property type="entry name" value="FAM13"/>
</dbReference>
<sequence length="142" mass="16738">MSNFQMNMEKTSLQKCLLYFESLHGRPVRTERTLMKPFYDRYRLLKQLLLSSAAAAVITTIVSKHLISELLDHLRMARLEKRRLHQALREFEDHFYAQTGRACQKEDRGPMAEEYCQYKNLKAKLRLLEALLSKQQDSTKTS</sequence>
<dbReference type="Proteomes" id="UP000694389">
    <property type="component" value="Unassembled WGS sequence"/>
</dbReference>
<reference evidence="4" key="1">
    <citation type="submission" date="2025-08" db="UniProtKB">
        <authorList>
            <consortium name="Ensembl"/>
        </authorList>
    </citation>
    <scope>IDENTIFICATION</scope>
</reference>
<dbReference type="PANTHER" id="PTHR15904:SF19">
    <property type="entry name" value="PROTEIN FAM13C"/>
    <property type="match status" value="1"/>
</dbReference>
<keyword evidence="5" id="KW-1185">Reference proteome</keyword>